<comment type="caution">
    <text evidence="1">The sequence shown here is derived from an EMBL/GenBank/DDBJ whole genome shotgun (WGS) entry which is preliminary data.</text>
</comment>
<dbReference type="OrthoDB" id="9790012at2"/>
<reference evidence="1 2" key="1">
    <citation type="submission" date="2018-05" db="EMBL/GenBank/DDBJ databases">
        <title>Genomic Encyclopedia of Type Strains, Phase IV (KMG-IV): sequencing the most valuable type-strain genomes for metagenomic binning, comparative biology and taxonomic classification.</title>
        <authorList>
            <person name="Goeker M."/>
        </authorList>
    </citation>
    <scope>NUCLEOTIDE SEQUENCE [LARGE SCALE GENOMIC DNA]</scope>
    <source>
        <strain evidence="1 2">DSM 6462</strain>
    </source>
</reference>
<dbReference type="GO" id="GO:0016787">
    <property type="term" value="F:hydrolase activity"/>
    <property type="evidence" value="ECO:0007669"/>
    <property type="project" value="UniProtKB-KW"/>
</dbReference>
<dbReference type="InterPro" id="IPR010430">
    <property type="entry name" value="DUF1028"/>
</dbReference>
<keyword evidence="2" id="KW-1185">Reference proteome</keyword>
<dbReference type="EMBL" id="QJJK01000002">
    <property type="protein sequence ID" value="PXW63123.1"/>
    <property type="molecule type" value="Genomic_DNA"/>
</dbReference>
<dbReference type="RefSeq" id="WP_110373297.1">
    <property type="nucleotide sequence ID" value="NZ_CAKNFM010000002.1"/>
</dbReference>
<sequence>MNNPLDLGGVMLSVLACDPRDQTLGIALASSAIAVAARCPYLVVGKAVVASQGFSNLKVGPLALDLIQCGLTVQETMQALRQHDRWMDYRQIAIVAASGEVEVHTGPMNVNWAGHVSGSGFVCLGNGLPDQDVLAAMQRRFIDAHGQPMAERLLATLEAARGHLGPESPLLSSSLLVRTPGETVHIDLRVDLARDPPEAGGCALTDLRRLFERYLPLTDIYKKRSMSPHPT</sequence>
<dbReference type="Gene3D" id="3.60.20.10">
    <property type="entry name" value="Glutamine Phosphoribosylpyrophosphate, subunit 1, domain 1"/>
    <property type="match status" value="1"/>
</dbReference>
<organism evidence="1 2">
    <name type="scientific">Chelatococcus asaccharovorans</name>
    <dbReference type="NCBI Taxonomy" id="28210"/>
    <lineage>
        <taxon>Bacteria</taxon>
        <taxon>Pseudomonadati</taxon>
        <taxon>Pseudomonadota</taxon>
        <taxon>Alphaproteobacteria</taxon>
        <taxon>Hyphomicrobiales</taxon>
        <taxon>Chelatococcaceae</taxon>
        <taxon>Chelatococcus</taxon>
    </lineage>
</organism>
<dbReference type="InterPro" id="IPR029055">
    <property type="entry name" value="Ntn_hydrolases_N"/>
</dbReference>
<dbReference type="Pfam" id="PF06267">
    <property type="entry name" value="DUF1028"/>
    <property type="match status" value="1"/>
</dbReference>
<name>A0A2V3UD06_9HYPH</name>
<dbReference type="SUPFAM" id="SSF56235">
    <property type="entry name" value="N-terminal nucleophile aminohydrolases (Ntn hydrolases)"/>
    <property type="match status" value="1"/>
</dbReference>
<keyword evidence="1" id="KW-0378">Hydrolase</keyword>
<dbReference type="PANTHER" id="PTHR39328:SF1">
    <property type="entry name" value="BLL2871 PROTEIN"/>
    <property type="match status" value="1"/>
</dbReference>
<accession>A0A2V3UD06</accession>
<evidence type="ECO:0000313" key="1">
    <source>
        <dbReference type="EMBL" id="PXW63123.1"/>
    </source>
</evidence>
<protein>
    <submittedName>
        <fullName evidence="1">Putative Ntn-hydrolase superfamily protein</fullName>
    </submittedName>
</protein>
<evidence type="ECO:0000313" key="2">
    <source>
        <dbReference type="Proteomes" id="UP000248021"/>
    </source>
</evidence>
<dbReference type="PANTHER" id="PTHR39328">
    <property type="entry name" value="BLL2871 PROTEIN"/>
    <property type="match status" value="1"/>
</dbReference>
<gene>
    <name evidence="1" type="ORF">C7450_10238</name>
</gene>
<dbReference type="Proteomes" id="UP000248021">
    <property type="component" value="Unassembled WGS sequence"/>
</dbReference>
<dbReference type="AlphaFoldDB" id="A0A2V3UD06"/>
<proteinExistence type="predicted"/>